<dbReference type="PRINTS" id="PR00606">
    <property type="entry name" value="CYTCHROMECID"/>
</dbReference>
<dbReference type="GO" id="GO:0005506">
    <property type="term" value="F:iron ion binding"/>
    <property type="evidence" value="ECO:0007669"/>
    <property type="project" value="InterPro"/>
</dbReference>
<evidence type="ECO:0000256" key="4">
    <source>
        <dbReference type="ARBA" id="ARBA00022982"/>
    </source>
</evidence>
<evidence type="ECO:0000256" key="5">
    <source>
        <dbReference type="ARBA" id="ARBA00023004"/>
    </source>
</evidence>
<keyword evidence="1" id="KW-0813">Transport</keyword>
<protein>
    <submittedName>
        <fullName evidence="9">Cytochrome c</fullName>
    </submittedName>
</protein>
<feature type="domain" description="Cytochrome c" evidence="8">
    <location>
        <begin position="17"/>
        <end position="103"/>
    </location>
</feature>
<evidence type="ECO:0000313" key="9">
    <source>
        <dbReference type="EMBL" id="TCP05342.1"/>
    </source>
</evidence>
<keyword evidence="7" id="KW-0732">Signal</keyword>
<dbReference type="GO" id="GO:0009055">
    <property type="term" value="F:electron transfer activity"/>
    <property type="evidence" value="ECO:0007669"/>
    <property type="project" value="InterPro"/>
</dbReference>
<evidence type="ECO:0000259" key="8">
    <source>
        <dbReference type="PROSITE" id="PS51007"/>
    </source>
</evidence>
<dbReference type="InterPro" id="IPR002324">
    <property type="entry name" value="Cyt_c_ID"/>
</dbReference>
<dbReference type="Pfam" id="PF13442">
    <property type="entry name" value="Cytochrome_CBB3"/>
    <property type="match status" value="1"/>
</dbReference>
<feature type="binding site" description="covalent" evidence="6">
    <location>
        <position position="31"/>
    </location>
    <ligand>
        <name>heme c</name>
        <dbReference type="ChEBI" id="CHEBI:61717"/>
    </ligand>
</feature>
<keyword evidence="2 6" id="KW-0349">Heme</keyword>
<evidence type="ECO:0000313" key="10">
    <source>
        <dbReference type="Proteomes" id="UP000295106"/>
    </source>
</evidence>
<feature type="signal peptide" evidence="7">
    <location>
        <begin position="1"/>
        <end position="20"/>
    </location>
</feature>
<evidence type="ECO:0000256" key="1">
    <source>
        <dbReference type="ARBA" id="ARBA00022448"/>
    </source>
</evidence>
<evidence type="ECO:0000256" key="2">
    <source>
        <dbReference type="ARBA" id="ARBA00022617"/>
    </source>
</evidence>
<keyword evidence="5 6" id="KW-0408">Iron</keyword>
<dbReference type="OrthoDB" id="9814063at2"/>
<dbReference type="RefSeq" id="WP_132644352.1">
    <property type="nucleotide sequence ID" value="NZ_CP181386.1"/>
</dbReference>
<dbReference type="SUPFAM" id="SSF46626">
    <property type="entry name" value="Cytochrome c"/>
    <property type="match status" value="1"/>
</dbReference>
<keyword evidence="3 6" id="KW-0479">Metal-binding</keyword>
<feature type="binding site" description="covalent" evidence="6">
    <location>
        <position position="79"/>
    </location>
    <ligand>
        <name>heme c</name>
        <dbReference type="ChEBI" id="CHEBI:61717"/>
    </ligand>
</feature>
<dbReference type="Gene3D" id="1.10.760.10">
    <property type="entry name" value="Cytochrome c-like domain"/>
    <property type="match status" value="1"/>
</dbReference>
<evidence type="ECO:0000256" key="7">
    <source>
        <dbReference type="SAM" id="SignalP"/>
    </source>
</evidence>
<dbReference type="EMBL" id="SLXD01000001">
    <property type="protein sequence ID" value="TCP05342.1"/>
    <property type="molecule type" value="Genomic_DNA"/>
</dbReference>
<gene>
    <name evidence="9" type="ORF">EV684_101214</name>
</gene>
<feature type="binding site" description="covalent" evidence="6">
    <location>
        <position position="35"/>
    </location>
    <ligand>
        <name>heme c</name>
        <dbReference type="ChEBI" id="CHEBI:61717"/>
    </ligand>
</feature>
<organism evidence="9 10">
    <name type="scientific">Rubrivivax gelatinosus</name>
    <name type="common">Rhodocyclus gelatinosus</name>
    <name type="synonym">Rhodopseudomonas gelatinosa</name>
    <dbReference type="NCBI Taxonomy" id="28068"/>
    <lineage>
        <taxon>Bacteria</taxon>
        <taxon>Pseudomonadati</taxon>
        <taxon>Pseudomonadota</taxon>
        <taxon>Betaproteobacteria</taxon>
        <taxon>Burkholderiales</taxon>
        <taxon>Sphaerotilaceae</taxon>
        <taxon>Rubrivivax</taxon>
    </lineage>
</organism>
<dbReference type="GO" id="GO:0020037">
    <property type="term" value="F:heme binding"/>
    <property type="evidence" value="ECO:0007669"/>
    <property type="project" value="InterPro"/>
</dbReference>
<dbReference type="Proteomes" id="UP000295106">
    <property type="component" value="Unassembled WGS sequence"/>
</dbReference>
<proteinExistence type="predicted"/>
<dbReference type="InterPro" id="IPR036909">
    <property type="entry name" value="Cyt_c-like_dom_sf"/>
</dbReference>
<dbReference type="GeneID" id="99686942"/>
<sequence length="103" mass="10842">MKKTLLVALGLAFASAGALAAPEDALNKAACMACHTKDKKLVGPSFKDIATKYKGQDVNAKLFDKVRKGGSGSFGPIPMSPNPPEKISDADLKEVIAWILKQG</sequence>
<feature type="chain" id="PRO_5020631168" evidence="7">
    <location>
        <begin position="21"/>
        <end position="103"/>
    </location>
</feature>
<dbReference type="AlphaFoldDB" id="A0A4R2MES4"/>
<evidence type="ECO:0000256" key="3">
    <source>
        <dbReference type="ARBA" id="ARBA00022723"/>
    </source>
</evidence>
<dbReference type="PROSITE" id="PS51007">
    <property type="entry name" value="CYTC"/>
    <property type="match status" value="1"/>
</dbReference>
<keyword evidence="4" id="KW-0249">Electron transport</keyword>
<accession>A0A4R2MES4</accession>
<comment type="caution">
    <text evidence="9">The sequence shown here is derived from an EMBL/GenBank/DDBJ whole genome shotgun (WGS) entry which is preliminary data.</text>
</comment>
<name>A0A4R2MES4_RUBGE</name>
<dbReference type="InterPro" id="IPR009056">
    <property type="entry name" value="Cyt_c-like_dom"/>
</dbReference>
<comment type="PTM">
    <text evidence="6">Binds 1 heme c group covalently per subunit.</text>
</comment>
<reference evidence="9 10" key="1">
    <citation type="submission" date="2019-03" db="EMBL/GenBank/DDBJ databases">
        <title>Genomic Encyclopedia of Type Strains, Phase IV (KMG-IV): sequencing the most valuable type-strain genomes for metagenomic binning, comparative biology and taxonomic classification.</title>
        <authorList>
            <person name="Goeker M."/>
        </authorList>
    </citation>
    <scope>NUCLEOTIDE SEQUENCE [LARGE SCALE GENOMIC DNA]</scope>
    <source>
        <strain evidence="9 10">DSM 1709</strain>
    </source>
</reference>
<evidence type="ECO:0000256" key="6">
    <source>
        <dbReference type="PIRSR" id="PIRSR602324-1"/>
    </source>
</evidence>